<dbReference type="InterPro" id="IPR036514">
    <property type="entry name" value="SGNH_hydro_sf"/>
</dbReference>
<evidence type="ECO:0000313" key="48">
    <source>
        <dbReference type="Ensembl" id="ENSACAP00000018042.2"/>
    </source>
</evidence>
<comment type="catalytic activity">
    <reaction evidence="41">
        <text>1,3-dihexadecanoyl-2-(9Z-octadecenoyl)glycerol + H2O = 1,3-dihexadecanoylglycerol + (9Z)-octadecenoate + H(+)</text>
        <dbReference type="Rhea" id="RHEA:40983"/>
        <dbReference type="ChEBI" id="CHEBI:15377"/>
        <dbReference type="ChEBI" id="CHEBI:15378"/>
        <dbReference type="ChEBI" id="CHEBI:30823"/>
        <dbReference type="ChEBI" id="CHEBI:75688"/>
        <dbReference type="ChEBI" id="CHEBI:77619"/>
    </reaction>
    <physiologicalReaction direction="left-to-right" evidence="41">
        <dbReference type="Rhea" id="RHEA:40984"/>
    </physiologicalReaction>
</comment>
<comment type="function">
    <text evidence="24">Calcium-independent membrane-associated phospholipase that catalyzes complete diacylation of phospholipids by hydrolyzing both sn-1 and sn-2 fatty acyl chains attached to the glycerol backbone (phospholipase B activity). Has dual phospholipase and lysophospholipase activities toward diacylphospholipids. Preferentially cleaves sn-2 ester bonds over sn-1 bonds. Acts as a lipase toward glycerolipid substrates. Hydrolyzes fatty acyl chains of diacylglycerols with preference for the sn-2 position and of triacylglycerols with not positional selectivity. May also hydrolyze long chain retinyl esters such as retinyl palmitate. May contribute to digestion of dietary phospholipids, glycerolipids and retinoids, facilitating lipid absorption at the brush border.</text>
</comment>
<dbReference type="EC" id="3.1.1.3" evidence="5"/>
<evidence type="ECO:0000256" key="12">
    <source>
        <dbReference type="ARBA" id="ARBA00022989"/>
    </source>
</evidence>
<evidence type="ECO:0000256" key="39">
    <source>
        <dbReference type="ARBA" id="ARBA00048656"/>
    </source>
</evidence>
<dbReference type="InterPro" id="IPR038885">
    <property type="entry name" value="PLB1"/>
</dbReference>
<comment type="catalytic activity">
    <reaction evidence="36">
        <text>1,2,3-tri-(9Z-octadecenoyl)-glycerol + H2O = di-(9Z)-octadecenoylglycerol + (9Z)-octadecenoate + H(+)</text>
        <dbReference type="Rhea" id="RHEA:38575"/>
        <dbReference type="ChEBI" id="CHEBI:15377"/>
        <dbReference type="ChEBI" id="CHEBI:15378"/>
        <dbReference type="ChEBI" id="CHEBI:30823"/>
        <dbReference type="ChEBI" id="CHEBI:53753"/>
        <dbReference type="ChEBI" id="CHEBI:75945"/>
    </reaction>
    <physiologicalReaction direction="left-to-right" evidence="36">
        <dbReference type="Rhea" id="RHEA:38576"/>
    </physiologicalReaction>
</comment>
<comment type="catalytic activity">
    <reaction evidence="43">
        <text>1-hexadecanoyl-2-(9Z)-octadecenoyl-3-octadecanoyl-sn-glycerol + H2O = 1-hexadecanoyl-3-octadecanoyl-sn-glycerol + (9Z)-octadecenoate + H(+)</text>
        <dbReference type="Rhea" id="RHEA:41103"/>
        <dbReference type="ChEBI" id="CHEBI:15377"/>
        <dbReference type="ChEBI" id="CHEBI:15378"/>
        <dbReference type="ChEBI" id="CHEBI:30823"/>
        <dbReference type="ChEBI" id="CHEBI:77623"/>
        <dbReference type="ChEBI" id="CHEBI:77624"/>
    </reaction>
    <physiologicalReaction direction="left-to-right" evidence="43">
        <dbReference type="Rhea" id="RHEA:41104"/>
    </physiologicalReaction>
</comment>
<comment type="catalytic activity">
    <reaction evidence="28">
        <text>1-hexadecanoyl-2-(9Z)-octadecenoyl-3-octadecanoyl-sn-glycerol + H2O = 1-hexadecanoyl-2-(9Z-octadecenoyl)-sn-glycerol + octadecanoate + H(+)</text>
        <dbReference type="Rhea" id="RHEA:41111"/>
        <dbReference type="ChEBI" id="CHEBI:15377"/>
        <dbReference type="ChEBI" id="CHEBI:15378"/>
        <dbReference type="ChEBI" id="CHEBI:25629"/>
        <dbReference type="ChEBI" id="CHEBI:75466"/>
        <dbReference type="ChEBI" id="CHEBI:77623"/>
    </reaction>
    <physiologicalReaction direction="left-to-right" evidence="28">
        <dbReference type="Rhea" id="RHEA:41112"/>
    </physiologicalReaction>
</comment>
<evidence type="ECO:0000256" key="11">
    <source>
        <dbReference type="ARBA" id="ARBA00022801"/>
    </source>
</evidence>
<comment type="catalytic activity">
    <reaction evidence="42">
        <text>1-O-hexadecyl-2-(9Z)-octadecenoyl-sn-glycero-3-phosphocholine + H2O = 1-O-hexadecyl-sn-glycero-3-phosphocholine + (9Z)-octadecenoate + H(+)</text>
        <dbReference type="Rhea" id="RHEA:40915"/>
        <dbReference type="ChEBI" id="CHEBI:15377"/>
        <dbReference type="ChEBI" id="CHEBI:15378"/>
        <dbReference type="ChEBI" id="CHEBI:30823"/>
        <dbReference type="ChEBI" id="CHEBI:34112"/>
        <dbReference type="ChEBI" id="CHEBI:64496"/>
    </reaction>
    <physiologicalReaction direction="left-to-right" evidence="42">
        <dbReference type="Rhea" id="RHEA:40916"/>
    </physiologicalReaction>
</comment>
<evidence type="ECO:0000256" key="37">
    <source>
        <dbReference type="ARBA" id="ARBA00048454"/>
    </source>
</evidence>
<keyword evidence="49" id="KW-1185">Reference proteome</keyword>
<evidence type="ECO:0000256" key="34">
    <source>
        <dbReference type="ARBA" id="ARBA00048362"/>
    </source>
</evidence>
<comment type="catalytic activity">
    <reaction evidence="34">
        <text>1-hexadecanoyl-2-(9Z,12Z-octadecadienoyl)-sn-glycero-3-phosphocholine + H2O = 2-(9Z,12Z-octadecadienoyl)-sn-glycero-3-phosphocholine + hexadecanoate + H(+)</text>
        <dbReference type="Rhea" id="RHEA:40971"/>
        <dbReference type="ChEBI" id="CHEBI:7896"/>
        <dbReference type="ChEBI" id="CHEBI:15377"/>
        <dbReference type="ChEBI" id="CHEBI:15378"/>
        <dbReference type="ChEBI" id="CHEBI:73002"/>
        <dbReference type="ChEBI" id="CHEBI:76084"/>
    </reaction>
    <physiologicalReaction direction="left-to-right" evidence="34">
        <dbReference type="Rhea" id="RHEA:40972"/>
    </physiologicalReaction>
</comment>
<dbReference type="InterPro" id="IPR035547">
    <property type="entry name" value="Phospholipase_B"/>
</dbReference>
<evidence type="ECO:0000256" key="8">
    <source>
        <dbReference type="ARBA" id="ARBA00022692"/>
    </source>
</evidence>
<dbReference type="eggNOG" id="KOG3670">
    <property type="taxonomic scope" value="Eukaryota"/>
</dbReference>
<comment type="catalytic activity">
    <reaction evidence="25">
        <text>1-hexadecanoyl-2-(9Z)-octadecenoyl-3-octadecanoyl-sn-glycerol + H2O = 2-(9Z-octadecenoyl)-3-octadecanoyl-sn-glycerol + hexadecanoate + H(+)</text>
        <dbReference type="Rhea" id="RHEA:41107"/>
        <dbReference type="ChEBI" id="CHEBI:7896"/>
        <dbReference type="ChEBI" id="CHEBI:15377"/>
        <dbReference type="ChEBI" id="CHEBI:15378"/>
        <dbReference type="ChEBI" id="CHEBI:75558"/>
        <dbReference type="ChEBI" id="CHEBI:77623"/>
    </reaction>
    <physiologicalReaction direction="left-to-right" evidence="25">
        <dbReference type="Rhea" id="RHEA:41108"/>
    </physiologicalReaction>
</comment>
<accession>G1KUV6</accession>
<evidence type="ECO:0000256" key="26">
    <source>
        <dbReference type="ARBA" id="ARBA00047363"/>
    </source>
</evidence>
<protein>
    <recommendedName>
        <fullName evidence="6">Phospholipase B1, membrane-associated</fullName>
        <ecNumber evidence="5">3.1.1.3</ecNumber>
        <ecNumber evidence="4">3.1.1.4</ecNumber>
        <ecNumber evidence="3">3.1.1.5</ecNumber>
    </recommendedName>
    <alternativeName>
        <fullName evidence="20">Lysophospholipase</fullName>
    </alternativeName>
    <alternativeName>
        <fullName evidence="21">Phospholipase A2</fullName>
    </alternativeName>
    <alternativeName>
        <fullName evidence="23">Phospholipase B/lipase</fullName>
    </alternativeName>
    <alternativeName>
        <fullName evidence="22">Triacylglycerol lipase</fullName>
    </alternativeName>
</protein>
<sequence length="1029" mass="115543">AVHTLRPSDIKAIAAIGSLGNVSTMTSVTSRQAQGPFVGLLSSLTILIYNLVSVFNPSVQYYSTLGSNKTVSRRGTINLLSQAKEIVKNMKESQWIDYQNDWKLITVFQPCPSHSSVSQVTSHFDNFKKLEGILDFLYKEVPKVFVNLVDSTLLTISSLPHTSLNHNSNFPSEICCYFNNFSRLDEAVWTWSYLDNLERLLASTNYELKNDFTVVLQTSLQENKIPMKITGKELAVTALGVGLWNNMMEPVGQKQPYRFTEMPEAQCPSQEHPYFFTYRNSNYSSFPMELQIEPRSQERSLGTAIPCSDRTPSDTIPASVHNLRPGDIKVISALGDSITAGNGAGSSRLNVIDVLTQYRGLSWSTGGNEDINTVTTLASKCLLLCISFFANCSICKSKAVYICYNADVSLQGFMDVPSQARRLIELMKNDPKINFQEDWKVITIFIGGNDLCDHCKDLVRYSPENFTSNTQTALDILHKEVPRAFVNLVTILHITVLRELYQEKKVYCPRLITRNLCSCVLNPADNSDEIDILESFNKRYQEQTHNLINSGRYDTREDFTVVVQPLFEEAEMPMTPEGLPDSSYFAPDCFHFQQKAHSQAARALWNNMLEPIGKKTKLRSFVTEINLVCPNQTQPYLMTYRNSNYTYQNEKTEDYGSQLLCDDRMPSINNPTSVHSLKPADVQVIAALGDSLTAGNGVGSKPNDILDMITQYRGLSWSIGGDASLQSVTTLPNILREFNTHLTGYSTNKGGPSDMNAFLNQAVPGAKAEDLPDQVKQLVKLMKSDLRIKFDTDWKVITVFIGVNDLCNYCKDMNHYSAANFSTHVKEALDLLHAEVPKVLVNLVEVMDPLPLRQLFLDSRLSCPTHLAEDLCSCVLPIRDGSSEMVMMKEAIKAYQSWFLCKMKNIYNGSPHNSRERCDILKVISHRGVRLHNKRGSRIWHQPFLGTYKNSNWTHSSPDPTNQPDKNWGSDLLCPRPAVSKNIPTSVHRLQPGDIQVVAALGDSLTSAIGVKATDLNDLHITWRGLSWR</sequence>
<evidence type="ECO:0000256" key="5">
    <source>
        <dbReference type="ARBA" id="ARBA00013279"/>
    </source>
</evidence>
<comment type="catalytic activity">
    <reaction evidence="37">
        <text>a 1-acyl-sn-glycero-3-phosphocholine + H2O = sn-glycerol 3-phosphocholine + a fatty acid + H(+)</text>
        <dbReference type="Rhea" id="RHEA:15177"/>
        <dbReference type="ChEBI" id="CHEBI:15377"/>
        <dbReference type="ChEBI" id="CHEBI:15378"/>
        <dbReference type="ChEBI" id="CHEBI:16870"/>
        <dbReference type="ChEBI" id="CHEBI:28868"/>
        <dbReference type="ChEBI" id="CHEBI:58168"/>
        <dbReference type="EC" id="3.1.1.5"/>
    </reaction>
    <physiologicalReaction direction="left-to-right" evidence="37">
        <dbReference type="Rhea" id="RHEA:15178"/>
    </physiologicalReaction>
</comment>
<dbReference type="GO" id="GO:0004622">
    <property type="term" value="F:phosphatidylcholine lysophospholipase activity"/>
    <property type="evidence" value="ECO:0000318"/>
    <property type="project" value="GO_Central"/>
</dbReference>
<dbReference type="CDD" id="cd01824">
    <property type="entry name" value="Phospholipase_B_like"/>
    <property type="match status" value="2"/>
</dbReference>
<evidence type="ECO:0000256" key="21">
    <source>
        <dbReference type="ARBA" id="ARBA00031182"/>
    </source>
</evidence>
<comment type="catalytic activity">
    <reaction evidence="44">
        <text>1,2-dihexadecanoyl-sn-glycero-3-phosphocholine + 2 H2O = sn-glycerol 3-phosphocholine + 2 hexadecanoate + 2 H(+)</text>
        <dbReference type="Rhea" id="RHEA:40975"/>
        <dbReference type="ChEBI" id="CHEBI:7896"/>
        <dbReference type="ChEBI" id="CHEBI:15377"/>
        <dbReference type="ChEBI" id="CHEBI:15378"/>
        <dbReference type="ChEBI" id="CHEBI:16870"/>
        <dbReference type="ChEBI" id="CHEBI:72999"/>
    </reaction>
    <physiologicalReaction direction="left-to-right" evidence="44">
        <dbReference type="Rhea" id="RHEA:40976"/>
    </physiologicalReaction>
</comment>
<proteinExistence type="inferred from homology"/>
<comment type="similarity">
    <text evidence="2">Belongs to the 'GDSL' lipolytic enzyme family. Phospholipase B1 subfamily.</text>
</comment>
<evidence type="ECO:0000256" key="23">
    <source>
        <dbReference type="ARBA" id="ARBA00033022"/>
    </source>
</evidence>
<evidence type="ECO:0000313" key="49">
    <source>
        <dbReference type="Proteomes" id="UP000001646"/>
    </source>
</evidence>
<evidence type="ECO:0000256" key="20">
    <source>
        <dbReference type="ARBA" id="ARBA00029723"/>
    </source>
</evidence>
<evidence type="ECO:0000256" key="15">
    <source>
        <dbReference type="ARBA" id="ARBA00023180"/>
    </source>
</evidence>
<comment type="catalytic activity">
    <reaction evidence="40">
        <text>1-hexadecanoyl-2-(9Z-octadecenoyl)-sn-glycero-3-phosphocholine + H2O = 1-hexadecanoyl-sn-glycero-3-phosphocholine + (9Z)-octadecenoate + H(+)</text>
        <dbReference type="Rhea" id="RHEA:38779"/>
        <dbReference type="ChEBI" id="CHEBI:15377"/>
        <dbReference type="ChEBI" id="CHEBI:15378"/>
        <dbReference type="ChEBI" id="CHEBI:30823"/>
        <dbReference type="ChEBI" id="CHEBI:72998"/>
        <dbReference type="ChEBI" id="CHEBI:73001"/>
    </reaction>
    <physiologicalReaction direction="left-to-right" evidence="40">
        <dbReference type="Rhea" id="RHEA:38780"/>
    </physiologicalReaction>
</comment>
<evidence type="ECO:0000256" key="35">
    <source>
        <dbReference type="ARBA" id="ARBA00048374"/>
    </source>
</evidence>
<evidence type="ECO:0000256" key="24">
    <source>
        <dbReference type="ARBA" id="ARBA00045916"/>
    </source>
</evidence>
<keyword evidence="16" id="KW-1208">Phospholipid metabolism</keyword>
<evidence type="ECO:0000256" key="17">
    <source>
        <dbReference type="ARBA" id="ARBA00023369"/>
    </source>
</evidence>
<reference evidence="48" key="3">
    <citation type="submission" date="2025-09" db="UniProtKB">
        <authorList>
            <consortium name="Ensembl"/>
        </authorList>
    </citation>
    <scope>IDENTIFICATION</scope>
</reference>
<keyword evidence="8" id="KW-0812">Transmembrane</keyword>
<evidence type="ECO:0000256" key="9">
    <source>
        <dbReference type="ARBA" id="ARBA00022729"/>
    </source>
</evidence>
<evidence type="ECO:0000256" key="3">
    <source>
        <dbReference type="ARBA" id="ARBA00013274"/>
    </source>
</evidence>
<dbReference type="Bgee" id="ENSACAG00000009454">
    <property type="expression patterns" value="Expressed in skeletal muscle tissue and 2 other cell types or tissues"/>
</dbReference>
<dbReference type="GO" id="GO:0004806">
    <property type="term" value="F:triacylglycerol lipase activity"/>
    <property type="evidence" value="ECO:0007669"/>
    <property type="project" value="UniProtKB-EC"/>
</dbReference>
<evidence type="ECO:0000256" key="38">
    <source>
        <dbReference type="ARBA" id="ARBA00048613"/>
    </source>
</evidence>
<evidence type="ECO:0000256" key="4">
    <source>
        <dbReference type="ARBA" id="ARBA00013278"/>
    </source>
</evidence>
<evidence type="ECO:0000256" key="27">
    <source>
        <dbReference type="ARBA" id="ARBA00047438"/>
    </source>
</evidence>
<evidence type="ECO:0000256" key="33">
    <source>
        <dbReference type="ARBA" id="ARBA00048227"/>
    </source>
</evidence>
<evidence type="ECO:0000256" key="40">
    <source>
        <dbReference type="ARBA" id="ARBA00048699"/>
    </source>
</evidence>
<comment type="catalytic activity">
    <reaction evidence="32">
        <text>1,2-di-(9Z-octadecenoyl)-sn-glycero-3-phosphocholine + H2O = 1-(9Z-octadecenoyl)-sn-glycero-3-phosphocholine + (9Z)-octadecenoate + H(+)</text>
        <dbReference type="Rhea" id="RHEA:40923"/>
        <dbReference type="ChEBI" id="CHEBI:15377"/>
        <dbReference type="ChEBI" id="CHEBI:15378"/>
        <dbReference type="ChEBI" id="CHEBI:28610"/>
        <dbReference type="ChEBI" id="CHEBI:30823"/>
        <dbReference type="ChEBI" id="CHEBI:74669"/>
    </reaction>
    <physiologicalReaction direction="left-to-right" evidence="32">
        <dbReference type="Rhea" id="RHEA:40924"/>
    </physiologicalReaction>
</comment>
<evidence type="ECO:0000256" key="14">
    <source>
        <dbReference type="ARBA" id="ARBA00023136"/>
    </source>
</evidence>
<name>G1KUV6_ANOCA</name>
<evidence type="ECO:0000256" key="30">
    <source>
        <dbReference type="ARBA" id="ARBA00048015"/>
    </source>
</evidence>
<dbReference type="AlphaFoldDB" id="G1KUV6"/>
<evidence type="ECO:0000256" key="47">
    <source>
        <dbReference type="SAM" id="MobiDB-lite"/>
    </source>
</evidence>
<keyword evidence="12" id="KW-1133">Transmembrane helix</keyword>
<comment type="catalytic activity">
    <reaction evidence="35">
        <text>1-octadecanoyl-2-(9Z,12Z)-octadecadienoyl-sn-glycerol + H2O = 1-octadecanoyl-sn-glycerol + (9Z,12Z)-octadecadienoate + H(+)</text>
        <dbReference type="Rhea" id="RHEA:40927"/>
        <dbReference type="ChEBI" id="CHEBI:15377"/>
        <dbReference type="ChEBI" id="CHEBI:15378"/>
        <dbReference type="ChEBI" id="CHEBI:30245"/>
        <dbReference type="ChEBI" id="CHEBI:75550"/>
        <dbReference type="ChEBI" id="CHEBI:77097"/>
    </reaction>
    <physiologicalReaction direction="left-to-right" evidence="35">
        <dbReference type="Rhea" id="RHEA:40928"/>
    </physiologicalReaction>
</comment>
<reference evidence="48" key="2">
    <citation type="submission" date="2025-08" db="UniProtKB">
        <authorList>
            <consortium name="Ensembl"/>
        </authorList>
    </citation>
    <scope>IDENTIFICATION</scope>
</reference>
<comment type="catalytic activity">
    <reaction evidence="18">
        <text>1-hexadecanoyl-2-(9Z,12Z-octadecadienoyl)-sn-glycero-3-phosphocholine + H2O = (9Z,12Z)-octadecadienoate + 1-hexadecanoyl-sn-glycero-3-phosphocholine + H(+)</text>
        <dbReference type="Rhea" id="RHEA:40811"/>
        <dbReference type="ChEBI" id="CHEBI:15377"/>
        <dbReference type="ChEBI" id="CHEBI:15378"/>
        <dbReference type="ChEBI" id="CHEBI:30245"/>
        <dbReference type="ChEBI" id="CHEBI:72998"/>
        <dbReference type="ChEBI" id="CHEBI:73002"/>
    </reaction>
    <physiologicalReaction direction="left-to-right" evidence="18">
        <dbReference type="Rhea" id="RHEA:40812"/>
    </physiologicalReaction>
</comment>
<keyword evidence="13" id="KW-0443">Lipid metabolism</keyword>
<comment type="catalytic activity">
    <reaction evidence="27">
        <text>1-(9Z-octadecenoyl)-glycerol + H2O = glycerol + (9Z)-octadecenoate + H(+)</text>
        <dbReference type="Rhea" id="RHEA:38487"/>
        <dbReference type="ChEBI" id="CHEBI:15377"/>
        <dbReference type="ChEBI" id="CHEBI:15378"/>
        <dbReference type="ChEBI" id="CHEBI:17754"/>
        <dbReference type="ChEBI" id="CHEBI:30823"/>
        <dbReference type="ChEBI" id="CHEBI:75342"/>
    </reaction>
    <physiologicalReaction direction="left-to-right" evidence="27">
        <dbReference type="Rhea" id="RHEA:38488"/>
    </physiologicalReaction>
</comment>
<evidence type="ECO:0000256" key="46">
    <source>
        <dbReference type="ARBA" id="ARBA00049461"/>
    </source>
</evidence>
<keyword evidence="7" id="KW-1003">Cell membrane</keyword>
<keyword evidence="9" id="KW-0732">Signal</keyword>
<dbReference type="GO" id="GO:0006644">
    <property type="term" value="P:phospholipid metabolic process"/>
    <property type="evidence" value="ECO:0000318"/>
    <property type="project" value="GO_Central"/>
</dbReference>
<evidence type="ECO:0000256" key="41">
    <source>
        <dbReference type="ARBA" id="ARBA00048869"/>
    </source>
</evidence>
<dbReference type="FunFam" id="3.40.50.1110:FF:000109">
    <property type="entry name" value="Phospholipase B1"/>
    <property type="match status" value="1"/>
</dbReference>
<keyword evidence="11" id="KW-0378">Hydrolase</keyword>
<dbReference type="PANTHER" id="PTHR21325">
    <property type="entry name" value="PHOSPHOLIPASE B, PLB1"/>
    <property type="match status" value="1"/>
</dbReference>
<evidence type="ECO:0000256" key="19">
    <source>
        <dbReference type="ARBA" id="ARBA00023422"/>
    </source>
</evidence>
<comment type="catalytic activity">
    <reaction evidence="39">
        <text>1-hexadecanoyl-sn-glycero-3-phosphocholine + H2O = sn-glycerol 3-phosphocholine + hexadecanoate + H(+)</text>
        <dbReference type="Rhea" id="RHEA:40435"/>
        <dbReference type="ChEBI" id="CHEBI:7896"/>
        <dbReference type="ChEBI" id="CHEBI:15377"/>
        <dbReference type="ChEBI" id="CHEBI:15378"/>
        <dbReference type="ChEBI" id="CHEBI:16870"/>
        <dbReference type="ChEBI" id="CHEBI:72998"/>
    </reaction>
    <physiologicalReaction direction="left-to-right" evidence="39">
        <dbReference type="Rhea" id="RHEA:40436"/>
    </physiologicalReaction>
</comment>
<dbReference type="GO" id="GO:0050253">
    <property type="term" value="F:retinyl-palmitate esterase activity"/>
    <property type="evidence" value="ECO:0000318"/>
    <property type="project" value="GO_Central"/>
</dbReference>
<evidence type="ECO:0000256" key="45">
    <source>
        <dbReference type="ARBA" id="ARBA00049372"/>
    </source>
</evidence>
<dbReference type="Proteomes" id="UP000001646">
    <property type="component" value="Chromosome 2"/>
</dbReference>
<comment type="catalytic activity">
    <reaction evidence="46">
        <text>2-(9Z-octadecenoyl)-glycerol + H2O = glycerol + (9Z)-octadecenoate + H(+)</text>
        <dbReference type="Rhea" id="RHEA:38491"/>
        <dbReference type="ChEBI" id="CHEBI:15377"/>
        <dbReference type="ChEBI" id="CHEBI:15378"/>
        <dbReference type="ChEBI" id="CHEBI:17754"/>
        <dbReference type="ChEBI" id="CHEBI:30823"/>
        <dbReference type="ChEBI" id="CHEBI:73990"/>
    </reaction>
    <physiologicalReaction direction="left-to-right" evidence="46">
        <dbReference type="Rhea" id="RHEA:38492"/>
    </physiologicalReaction>
</comment>
<comment type="catalytic activity">
    <reaction evidence="17">
        <text>a triacylglycerol + H2O = a diacylglycerol + a fatty acid + H(+)</text>
        <dbReference type="Rhea" id="RHEA:12044"/>
        <dbReference type="ChEBI" id="CHEBI:15377"/>
        <dbReference type="ChEBI" id="CHEBI:15378"/>
        <dbReference type="ChEBI" id="CHEBI:17855"/>
        <dbReference type="ChEBI" id="CHEBI:18035"/>
        <dbReference type="ChEBI" id="CHEBI:28868"/>
        <dbReference type="EC" id="3.1.1.3"/>
    </reaction>
    <physiologicalReaction direction="left-to-right" evidence="17">
        <dbReference type="Rhea" id="RHEA:12045"/>
    </physiologicalReaction>
</comment>
<dbReference type="GO" id="GO:0004623">
    <property type="term" value="F:phospholipase A2 activity"/>
    <property type="evidence" value="ECO:0000318"/>
    <property type="project" value="GO_Central"/>
</dbReference>
<evidence type="ECO:0000256" key="25">
    <source>
        <dbReference type="ARBA" id="ARBA00047324"/>
    </source>
</evidence>
<comment type="catalytic activity">
    <reaction evidence="31">
        <text>a 1-O-alkyl-2-acyl-sn-glycero-3-phosphocholine + H2O = a 1-O-alkyl-sn-glycero-3-phosphocholine + a fatty acid + H(+)</text>
        <dbReference type="Rhea" id="RHEA:36231"/>
        <dbReference type="ChEBI" id="CHEBI:15377"/>
        <dbReference type="ChEBI" id="CHEBI:15378"/>
        <dbReference type="ChEBI" id="CHEBI:28868"/>
        <dbReference type="ChEBI" id="CHEBI:30909"/>
        <dbReference type="ChEBI" id="CHEBI:36702"/>
        <dbReference type="EC" id="3.1.1.4"/>
    </reaction>
    <physiologicalReaction direction="left-to-right" evidence="31">
        <dbReference type="Rhea" id="RHEA:36232"/>
    </physiologicalReaction>
</comment>
<comment type="catalytic activity">
    <reaction evidence="45">
        <text>1,3-di-(9Z-octadecenoyl)-glycerol + H2O = 1-(9Z-octadecenoyl)-glycerol + (9Z)-octadecenoate + H(+)</text>
        <dbReference type="Rhea" id="RHEA:39939"/>
        <dbReference type="ChEBI" id="CHEBI:15377"/>
        <dbReference type="ChEBI" id="CHEBI:15378"/>
        <dbReference type="ChEBI" id="CHEBI:30823"/>
        <dbReference type="ChEBI" id="CHEBI:75342"/>
        <dbReference type="ChEBI" id="CHEBI:75735"/>
    </reaction>
    <physiologicalReaction direction="left-to-right" evidence="45">
        <dbReference type="Rhea" id="RHEA:39940"/>
    </physiologicalReaction>
</comment>
<dbReference type="PROSITE" id="PS01098">
    <property type="entry name" value="LIPASE_GDSL_SER"/>
    <property type="match status" value="1"/>
</dbReference>
<comment type="catalytic activity">
    <reaction evidence="33">
        <text>1,2-dihexadecanoyl-sn-glycero-3-phosphocholine + H2O = 1-hexadecanoyl-sn-glycero-3-phosphocholine + hexadecanoate + H(+)</text>
        <dbReference type="Rhea" id="RHEA:41223"/>
        <dbReference type="ChEBI" id="CHEBI:7896"/>
        <dbReference type="ChEBI" id="CHEBI:15377"/>
        <dbReference type="ChEBI" id="CHEBI:15378"/>
        <dbReference type="ChEBI" id="CHEBI:72998"/>
        <dbReference type="ChEBI" id="CHEBI:72999"/>
    </reaction>
    <physiologicalReaction direction="left-to-right" evidence="33">
        <dbReference type="Rhea" id="RHEA:41224"/>
    </physiologicalReaction>
</comment>
<keyword evidence="14" id="KW-0472">Membrane</keyword>
<comment type="catalytic activity">
    <reaction evidence="26">
        <text>1,3-dihexadecanoyl-2-(9Z-octadecenoyl)glycerol + H2O = 1-hexadecanoyl-2-(9Z-octadecenoyl)-glycerol + hexadecanoate + H(+)</text>
        <dbReference type="Rhea" id="RHEA:40979"/>
        <dbReference type="ChEBI" id="CHEBI:7896"/>
        <dbReference type="ChEBI" id="CHEBI:15377"/>
        <dbReference type="ChEBI" id="CHEBI:15378"/>
        <dbReference type="ChEBI" id="CHEBI:75585"/>
        <dbReference type="ChEBI" id="CHEBI:75688"/>
    </reaction>
    <physiologicalReaction direction="left-to-right" evidence="26">
        <dbReference type="Rhea" id="RHEA:40980"/>
    </physiologicalReaction>
</comment>
<comment type="catalytic activity">
    <reaction evidence="19">
        <text>a 1,2-diacyl-sn-glycero-3-phosphocholine + H2O = a 1-acyl-sn-glycero-3-phosphocholine + a fatty acid + H(+)</text>
        <dbReference type="Rhea" id="RHEA:15801"/>
        <dbReference type="ChEBI" id="CHEBI:15377"/>
        <dbReference type="ChEBI" id="CHEBI:15378"/>
        <dbReference type="ChEBI" id="CHEBI:28868"/>
        <dbReference type="ChEBI" id="CHEBI:57643"/>
        <dbReference type="ChEBI" id="CHEBI:58168"/>
        <dbReference type="EC" id="3.1.1.4"/>
    </reaction>
    <physiologicalReaction direction="left-to-right" evidence="19">
        <dbReference type="Rhea" id="RHEA:15802"/>
    </physiologicalReaction>
</comment>
<evidence type="ECO:0000256" key="29">
    <source>
        <dbReference type="ARBA" id="ARBA00048011"/>
    </source>
</evidence>
<keyword evidence="10" id="KW-0677">Repeat</keyword>
<dbReference type="Pfam" id="PF00657">
    <property type="entry name" value="Lipase_GDSL"/>
    <property type="match status" value="2"/>
</dbReference>
<evidence type="ECO:0000256" key="28">
    <source>
        <dbReference type="ARBA" id="ARBA00047459"/>
    </source>
</evidence>
<evidence type="ECO:0000256" key="22">
    <source>
        <dbReference type="ARBA" id="ARBA00031485"/>
    </source>
</evidence>
<organism evidence="48 49">
    <name type="scientific">Anolis carolinensis</name>
    <name type="common">Green anole</name>
    <name type="synonym">American chameleon</name>
    <dbReference type="NCBI Taxonomy" id="28377"/>
    <lineage>
        <taxon>Eukaryota</taxon>
        <taxon>Metazoa</taxon>
        <taxon>Chordata</taxon>
        <taxon>Craniata</taxon>
        <taxon>Vertebrata</taxon>
        <taxon>Euteleostomi</taxon>
        <taxon>Lepidosauria</taxon>
        <taxon>Squamata</taxon>
        <taxon>Bifurcata</taxon>
        <taxon>Unidentata</taxon>
        <taxon>Episquamata</taxon>
        <taxon>Toxicofera</taxon>
        <taxon>Iguania</taxon>
        <taxon>Dactyloidae</taxon>
        <taxon>Anolis</taxon>
    </lineage>
</organism>
<dbReference type="PANTHER" id="PTHR21325:SF52">
    <property type="entry name" value="PHOSPHOLIPASE B1, MEMBRANE-ASSOCIATED"/>
    <property type="match status" value="1"/>
</dbReference>
<dbReference type="SUPFAM" id="SSF52266">
    <property type="entry name" value="SGNH hydrolase"/>
    <property type="match status" value="2"/>
</dbReference>
<dbReference type="InterPro" id="IPR008265">
    <property type="entry name" value="Lipase_GDSL_AS"/>
</dbReference>
<dbReference type="GO" id="GO:0031526">
    <property type="term" value="C:brush border membrane"/>
    <property type="evidence" value="ECO:0000318"/>
    <property type="project" value="GO_Central"/>
</dbReference>
<evidence type="ECO:0000256" key="6">
    <source>
        <dbReference type="ARBA" id="ARBA00015133"/>
    </source>
</evidence>
<keyword evidence="15" id="KW-0325">Glycoprotein</keyword>
<dbReference type="Gene3D" id="3.40.50.1110">
    <property type="entry name" value="SGNH hydrolase"/>
    <property type="match status" value="2"/>
</dbReference>
<feature type="region of interest" description="Disordered" evidence="47">
    <location>
        <begin position="951"/>
        <end position="971"/>
    </location>
</feature>
<evidence type="ECO:0000256" key="31">
    <source>
        <dbReference type="ARBA" id="ARBA00048049"/>
    </source>
</evidence>
<dbReference type="GeneTree" id="ENSGT00530000063883"/>
<evidence type="ECO:0000256" key="7">
    <source>
        <dbReference type="ARBA" id="ARBA00022475"/>
    </source>
</evidence>
<dbReference type="InParanoid" id="G1KUV6"/>
<comment type="subcellular location">
    <subcellularLocation>
        <location evidence="1">Apical cell membrane</location>
        <topology evidence="1">Single-pass type I membrane protein</topology>
    </subcellularLocation>
</comment>
<evidence type="ECO:0000256" key="2">
    <source>
        <dbReference type="ARBA" id="ARBA00009979"/>
    </source>
</evidence>
<comment type="catalytic activity">
    <reaction evidence="38">
        <text>1-hexadecanoyl-2-(9Z-octadecenoyl)-sn-glycero-3-phosphoethanolamine + H2O = 1-hexadecanoyl-sn-glycero-3-phosphoethanolamine + (9Z)-octadecenoate + H(+)</text>
        <dbReference type="Rhea" id="RHEA:40911"/>
        <dbReference type="ChEBI" id="CHEBI:15377"/>
        <dbReference type="ChEBI" id="CHEBI:15378"/>
        <dbReference type="ChEBI" id="CHEBI:30823"/>
        <dbReference type="ChEBI" id="CHEBI:73004"/>
        <dbReference type="ChEBI" id="CHEBI:73007"/>
    </reaction>
    <physiologicalReaction direction="left-to-right" evidence="38">
        <dbReference type="Rhea" id="RHEA:40912"/>
    </physiologicalReaction>
</comment>
<reference evidence="48 49" key="1">
    <citation type="submission" date="2009-12" db="EMBL/GenBank/DDBJ databases">
        <title>The Genome Sequence of Anolis carolinensis (Green Anole Lizard).</title>
        <authorList>
            <consortium name="The Genome Sequencing Platform"/>
            <person name="Di Palma F."/>
            <person name="Alfoldi J."/>
            <person name="Heiman D."/>
            <person name="Young S."/>
            <person name="Grabherr M."/>
            <person name="Johnson J."/>
            <person name="Lander E.S."/>
            <person name="Lindblad-Toh K."/>
        </authorList>
    </citation>
    <scope>NUCLEOTIDE SEQUENCE [LARGE SCALE GENOMIC DNA]</scope>
    <source>
        <strain evidence="48 49">JBL SC #1</strain>
    </source>
</reference>
<evidence type="ECO:0000256" key="42">
    <source>
        <dbReference type="ARBA" id="ARBA00048872"/>
    </source>
</evidence>
<evidence type="ECO:0000256" key="10">
    <source>
        <dbReference type="ARBA" id="ARBA00022737"/>
    </source>
</evidence>
<dbReference type="InterPro" id="IPR001087">
    <property type="entry name" value="GDSL"/>
</dbReference>
<evidence type="ECO:0000256" key="16">
    <source>
        <dbReference type="ARBA" id="ARBA00023264"/>
    </source>
</evidence>
<evidence type="ECO:0000256" key="13">
    <source>
        <dbReference type="ARBA" id="ARBA00023098"/>
    </source>
</evidence>
<evidence type="ECO:0000256" key="1">
    <source>
        <dbReference type="ARBA" id="ARBA00004247"/>
    </source>
</evidence>
<dbReference type="EC" id="3.1.1.5" evidence="3"/>
<evidence type="ECO:0000256" key="18">
    <source>
        <dbReference type="ARBA" id="ARBA00023408"/>
    </source>
</evidence>
<dbReference type="EC" id="3.1.1.4" evidence="4"/>
<evidence type="ECO:0000256" key="36">
    <source>
        <dbReference type="ARBA" id="ARBA00048386"/>
    </source>
</evidence>
<dbReference type="Ensembl" id="ENSACAT00000024680.2">
    <property type="protein sequence ID" value="ENSACAP00000018042.2"/>
    <property type="gene ID" value="ENSACAG00000009454.4"/>
</dbReference>
<evidence type="ECO:0000256" key="44">
    <source>
        <dbReference type="ARBA" id="ARBA00049363"/>
    </source>
</evidence>
<comment type="catalytic activity">
    <reaction evidence="29">
        <text>2,3-di-(9Z)-octadecenoyl-sn-glycerol + H2O = 3-(9Z-octadecenoyl)-sn-glycerol + (9Z)-octadecenoate + H(+)</text>
        <dbReference type="Rhea" id="RHEA:42604"/>
        <dbReference type="ChEBI" id="CHEBI:15377"/>
        <dbReference type="ChEBI" id="CHEBI:15378"/>
        <dbReference type="ChEBI" id="CHEBI:30823"/>
        <dbReference type="ChEBI" id="CHEBI:75824"/>
        <dbReference type="ChEBI" id="CHEBI:75938"/>
    </reaction>
    <physiologicalReaction direction="left-to-right" evidence="29">
        <dbReference type="Rhea" id="RHEA:42605"/>
    </physiologicalReaction>
</comment>
<evidence type="ECO:0000256" key="32">
    <source>
        <dbReference type="ARBA" id="ARBA00048058"/>
    </source>
</evidence>
<dbReference type="HOGENOM" id="CLU_006677_0_0_1"/>
<evidence type="ECO:0000256" key="43">
    <source>
        <dbReference type="ARBA" id="ARBA00048939"/>
    </source>
</evidence>
<feature type="compositionally biased region" description="Polar residues" evidence="47">
    <location>
        <begin position="951"/>
        <end position="965"/>
    </location>
</feature>
<comment type="catalytic activity">
    <reaction evidence="30">
        <text>1-hexadecanoyl-2-(9Z-octadecenoyl)-sn-glycero-3-phospho-(1'-sn-glycerol) + H2O = 1-hexadecanoyl-sn-glycero-3-phospho-(1'-sn-glycerol) + (9Z)-octadecenoate + H(+)</text>
        <dbReference type="Rhea" id="RHEA:40919"/>
        <dbReference type="ChEBI" id="CHEBI:15377"/>
        <dbReference type="ChEBI" id="CHEBI:15378"/>
        <dbReference type="ChEBI" id="CHEBI:30823"/>
        <dbReference type="ChEBI" id="CHEBI:72841"/>
        <dbReference type="ChEBI" id="CHEBI:75158"/>
    </reaction>
    <physiologicalReaction direction="left-to-right" evidence="30">
        <dbReference type="Rhea" id="RHEA:40920"/>
    </physiologicalReaction>
</comment>